<organism evidence="2 3">
    <name type="scientific">Legionella busanensis</name>
    <dbReference type="NCBI Taxonomy" id="190655"/>
    <lineage>
        <taxon>Bacteria</taxon>
        <taxon>Pseudomonadati</taxon>
        <taxon>Pseudomonadota</taxon>
        <taxon>Gammaproteobacteria</taxon>
        <taxon>Legionellales</taxon>
        <taxon>Legionellaceae</taxon>
        <taxon>Legionella</taxon>
    </lineage>
</organism>
<keyword evidence="1" id="KW-1133">Transmembrane helix</keyword>
<proteinExistence type="predicted"/>
<evidence type="ECO:0000313" key="2">
    <source>
        <dbReference type="EMBL" id="STX50317.1"/>
    </source>
</evidence>
<dbReference type="RefSeq" id="WP_115330028.1">
    <property type="nucleotide sequence ID" value="NZ_CAAAHP010000009.1"/>
</dbReference>
<protein>
    <submittedName>
        <fullName evidence="2">Uncharacterized protein</fullName>
    </submittedName>
</protein>
<evidence type="ECO:0000313" key="3">
    <source>
        <dbReference type="Proteomes" id="UP000254794"/>
    </source>
</evidence>
<gene>
    <name evidence="2" type="ORF">NCTC13316_00393</name>
</gene>
<dbReference type="Proteomes" id="UP000254794">
    <property type="component" value="Unassembled WGS sequence"/>
</dbReference>
<feature type="transmembrane region" description="Helical" evidence="1">
    <location>
        <begin position="136"/>
        <end position="156"/>
    </location>
</feature>
<dbReference type="OrthoDB" id="9957928at2"/>
<dbReference type="EMBL" id="UGOD01000001">
    <property type="protein sequence ID" value="STX50317.1"/>
    <property type="molecule type" value="Genomic_DNA"/>
</dbReference>
<name>A0A378JH39_9GAMM</name>
<evidence type="ECO:0000256" key="1">
    <source>
        <dbReference type="SAM" id="Phobius"/>
    </source>
</evidence>
<keyword evidence="1" id="KW-0812">Transmembrane</keyword>
<keyword evidence="3" id="KW-1185">Reference proteome</keyword>
<dbReference type="AlphaFoldDB" id="A0A378JH39"/>
<reference evidence="2 3" key="1">
    <citation type="submission" date="2018-06" db="EMBL/GenBank/DDBJ databases">
        <authorList>
            <consortium name="Pathogen Informatics"/>
            <person name="Doyle S."/>
        </authorList>
    </citation>
    <scope>NUCLEOTIDE SEQUENCE [LARGE SCALE GENOMIC DNA]</scope>
    <source>
        <strain evidence="2 3">NCTC13316</strain>
    </source>
</reference>
<accession>A0A378JH39</accession>
<keyword evidence="1" id="KW-0472">Membrane</keyword>
<sequence length="225" mass="25595">MLRSKCPTYNTTIDKMLEQLNLLSEEINLIRYHGTYNKSQLISADIFINIYHRWTENHEGWLYSEDHALLLQNQIKELNQTITEVVQKNPTVEQDAKRILIQTYKAIVNPTEKEYANLKKIANEVQGKPKVWKQTGMVLLSILGIIAGVIPGLLYIHRINKKDGAWDQAKRSGLSLEAKEMARAIHKTEANARIADGSFFGGKRESKESPTSSTLDSYQAKVVVK</sequence>